<dbReference type="IntAct" id="Q55956">
    <property type="interactions" value="2"/>
</dbReference>
<feature type="transmembrane region" description="Helical" evidence="8">
    <location>
        <begin position="684"/>
        <end position="703"/>
    </location>
</feature>
<accession>Q55956</accession>
<dbReference type="Pfam" id="PF00498">
    <property type="entry name" value="FHA"/>
    <property type="match status" value="2"/>
</dbReference>
<dbReference type="eggNOG" id="COG1131">
    <property type="taxonomic scope" value="Bacteria"/>
</dbReference>
<evidence type="ECO:0000256" key="7">
    <source>
        <dbReference type="ARBA" id="ARBA00023136"/>
    </source>
</evidence>
<feature type="transmembrane region" description="Helical" evidence="8">
    <location>
        <begin position="652"/>
        <end position="672"/>
    </location>
</feature>
<evidence type="ECO:0000259" key="9">
    <source>
        <dbReference type="PROSITE" id="PS50006"/>
    </source>
</evidence>
<dbReference type="Gene3D" id="3.40.50.300">
    <property type="entry name" value="P-loop containing nucleotide triphosphate hydrolases"/>
    <property type="match status" value="1"/>
</dbReference>
<evidence type="ECO:0000256" key="8">
    <source>
        <dbReference type="SAM" id="Phobius"/>
    </source>
</evidence>
<dbReference type="GO" id="GO:0042626">
    <property type="term" value="F:ATPase-coupled transmembrane transporter activity"/>
    <property type="evidence" value="ECO:0000318"/>
    <property type="project" value="GO_Central"/>
</dbReference>
<keyword evidence="2" id="KW-0813">Transport</keyword>
<feature type="domain" description="FHA" evidence="9">
    <location>
        <begin position="138"/>
        <end position="187"/>
    </location>
</feature>
<dbReference type="Gene3D" id="2.60.200.20">
    <property type="match status" value="2"/>
</dbReference>
<dbReference type="InterPro" id="IPR017871">
    <property type="entry name" value="ABC_transporter-like_CS"/>
</dbReference>
<dbReference type="EMBL" id="BA000022">
    <property type="protein sequence ID" value="BAA10724.1"/>
    <property type="molecule type" value="Genomic_DNA"/>
</dbReference>
<feature type="transmembrane region" description="Helical" evidence="8">
    <location>
        <begin position="763"/>
        <end position="783"/>
    </location>
</feature>
<dbReference type="AlphaFoldDB" id="Q55956"/>
<organism evidence="11 12">
    <name type="scientific">Synechocystis sp. (strain ATCC 27184 / PCC 6803 / Kazusa)</name>
    <dbReference type="NCBI Taxonomy" id="1111708"/>
    <lineage>
        <taxon>Bacteria</taxon>
        <taxon>Bacillati</taxon>
        <taxon>Cyanobacteriota</taxon>
        <taxon>Cyanophyceae</taxon>
        <taxon>Synechococcales</taxon>
        <taxon>Merismopediaceae</taxon>
        <taxon>Synechocystis</taxon>
    </lineage>
</organism>
<dbReference type="InterPro" id="IPR000253">
    <property type="entry name" value="FHA_dom"/>
</dbReference>
<dbReference type="PANTHER" id="PTHR48041">
    <property type="entry name" value="ABC TRANSPORTER G FAMILY MEMBER 28"/>
    <property type="match status" value="1"/>
</dbReference>
<protein>
    <submittedName>
        <fullName evidence="11">ABC transporter</fullName>
    </submittedName>
</protein>
<dbReference type="PIR" id="S77032">
    <property type="entry name" value="S77032"/>
</dbReference>
<keyword evidence="4" id="KW-0547">Nucleotide-binding</keyword>
<keyword evidence="12" id="KW-1185">Reference proteome</keyword>
<dbReference type="EnsemblBacteria" id="BAA10724">
    <property type="protein sequence ID" value="BAA10724"/>
    <property type="gene ID" value="BAA10724"/>
</dbReference>
<dbReference type="Proteomes" id="UP000001425">
    <property type="component" value="Chromosome"/>
</dbReference>
<keyword evidence="5" id="KW-0067">ATP-binding</keyword>
<evidence type="ECO:0000256" key="6">
    <source>
        <dbReference type="ARBA" id="ARBA00022989"/>
    </source>
</evidence>
<feature type="transmembrane region" description="Helical" evidence="8">
    <location>
        <begin position="570"/>
        <end position="590"/>
    </location>
</feature>
<proteinExistence type="predicted"/>
<evidence type="ECO:0000259" key="10">
    <source>
        <dbReference type="PROSITE" id="PS50893"/>
    </source>
</evidence>
<feature type="domain" description="FHA" evidence="9">
    <location>
        <begin position="30"/>
        <end position="86"/>
    </location>
</feature>
<feature type="transmembrane region" description="Helical" evidence="8">
    <location>
        <begin position="530"/>
        <end position="550"/>
    </location>
</feature>
<dbReference type="CDD" id="cd00060">
    <property type="entry name" value="FHA"/>
    <property type="match status" value="2"/>
</dbReference>
<evidence type="ECO:0000313" key="11">
    <source>
        <dbReference type="EMBL" id="BAA10724.1"/>
    </source>
</evidence>
<reference evidence="11 12" key="1">
    <citation type="journal article" date="1995" name="DNA Res.">
        <title>Sequence analysis of the genome of the unicellular cyanobacterium Synechocystis sp. strain PCC6803. I. Sequence features in the 1 Mb region from map positions 64% to 92% of the genome.</title>
        <authorList>
            <person name="Kaneko T."/>
            <person name="Tanaka A."/>
            <person name="Sato S."/>
            <person name="Kotani H."/>
            <person name="Sazuka T."/>
            <person name="Miyajima N."/>
            <person name="Sugiura M."/>
            <person name="Tabata S."/>
        </authorList>
    </citation>
    <scope>NUCLEOTIDE SEQUENCE [LARGE SCALE GENOMIC DNA]</scope>
    <source>
        <strain evidence="12">ATCC 27184 / PCC 6803 / Kazusa</strain>
    </source>
</reference>
<evidence type="ECO:0000256" key="5">
    <source>
        <dbReference type="ARBA" id="ARBA00022840"/>
    </source>
</evidence>
<dbReference type="PANTHER" id="PTHR48041:SF139">
    <property type="entry name" value="PROTEIN SCARLET"/>
    <property type="match status" value="1"/>
</dbReference>
<dbReference type="GO" id="GO:0140359">
    <property type="term" value="F:ABC-type transporter activity"/>
    <property type="evidence" value="ECO:0007669"/>
    <property type="project" value="InterPro"/>
</dbReference>
<dbReference type="SUPFAM" id="SSF52540">
    <property type="entry name" value="P-loop containing nucleoside triphosphate hydrolases"/>
    <property type="match status" value="1"/>
</dbReference>
<gene>
    <name evidence="11" type="ordered locus">sll0778</name>
</gene>
<sequence>MVMNQNNRPYIIVTNQGQSLPPFELTKSKHILGRDSQFADLIVPTDWSIISRCQATLVEDQGNYFIYDGDRLNPSSNKLFINHHLITHDIGYPLQNGDVIKIGQNINILITIKYFTPNGSSPTNLTSLLSINLKQKSVVIGRDETANLQLLSSAVSRQHAVLDYLEPNTYLLHDYSTNGVYVNGTKVNGKILINTAAIIKIVPYTLVLQNDQLFIADTGDNIRLDARNIVRTVQGNQSEEITLLNQISLPIEPGQLVALVGGSGAGKSTFMRTLLGIEPTTSGTVYLNGEDLRNNFNLYRNQIGYVPQKDIIHSSLTVEEALRYAAKLRLPQDADIDEIVEKTLGQIEMQERRHVLVKKLSGGQLKRVSIGVELLVDPKLFFLDEPTSGLDPGLDKKMMQLLRKLADQGRTIVLVTHATGNINLCDRLVFLGQGGNLCYFGTFSDACQFFNLHNGDFADVYIQLDNQSAVIKAAQRYSRSSYQHQYIDQRLGVSNSAVAAPRPSPPRVSPLRQTWILCQRYWQIMARDPVNIGISIATAPIGILLIDLAIATREPFILGSEADPKLAPLAQTVLLVFSCAAIWVGLASSLQEIVKENDIYSRERLVNLNLFAYIASKVTVLSGLALLQTLAMVVIILIAFDHPQPPLLPWGLGLIITSYLTLFSSICLGLMVSTLVKSETQANTALPILLLPQIIFSGVLFQIKGVSQYLSWFMVSRWSIGAYGTLLDINSLVPEPVIFPDGTVLESPFKATLVYDPSWNNLLVNWEILLLQGFVCLVVIFLFKKREDII</sequence>
<keyword evidence="7 8" id="KW-0472">Membrane</keyword>
<evidence type="ECO:0000256" key="2">
    <source>
        <dbReference type="ARBA" id="ARBA00022448"/>
    </source>
</evidence>
<dbReference type="PROSITE" id="PS50893">
    <property type="entry name" value="ABC_TRANSPORTER_2"/>
    <property type="match status" value="1"/>
</dbReference>
<dbReference type="SMART" id="SM00382">
    <property type="entry name" value="AAA"/>
    <property type="match status" value="1"/>
</dbReference>
<evidence type="ECO:0000256" key="3">
    <source>
        <dbReference type="ARBA" id="ARBA00022692"/>
    </source>
</evidence>
<reference evidence="11 12" key="2">
    <citation type="journal article" date="1996" name="DNA Res.">
        <title>Sequence analysis of the genome of the unicellular cyanobacterium Synechocystis sp. strain PCC6803. II. Sequence determination of the entire genome and assignment of potential protein-coding regions.</title>
        <authorList>
            <person name="Kaneko T."/>
            <person name="Sato S."/>
            <person name="Kotani H."/>
            <person name="Tanaka A."/>
            <person name="Asamizu E."/>
            <person name="Nakamura Y."/>
            <person name="Miyajima N."/>
            <person name="Hirosawa M."/>
            <person name="Sugiura M."/>
            <person name="Sasamoto S."/>
            <person name="Kimura T."/>
            <person name="Hosouchi T."/>
            <person name="Matsuno A."/>
            <person name="Muraki A."/>
            <person name="Nakazaki N."/>
            <person name="Naruo K."/>
            <person name="Okumura S."/>
            <person name="Shimpo S."/>
            <person name="Takeuchi C."/>
            <person name="Wada T."/>
            <person name="Watanabe A."/>
            <person name="Yamada M."/>
            <person name="Yasuda M."/>
            <person name="Tabata S."/>
        </authorList>
    </citation>
    <scope>NUCLEOTIDE SEQUENCE [LARGE SCALE GENOMIC DNA]</scope>
    <source>
        <strain evidence="12">ATCC 27184 / PCC 6803 / Kazusa</strain>
    </source>
</reference>
<dbReference type="InterPro" id="IPR003439">
    <property type="entry name" value="ABC_transporter-like_ATP-bd"/>
</dbReference>
<dbReference type="SUPFAM" id="SSF49879">
    <property type="entry name" value="SMAD/FHA domain"/>
    <property type="match status" value="2"/>
</dbReference>
<dbReference type="InterPro" id="IPR050352">
    <property type="entry name" value="ABCG_transporters"/>
</dbReference>
<dbReference type="SMART" id="SM00240">
    <property type="entry name" value="FHA"/>
    <property type="match status" value="2"/>
</dbReference>
<evidence type="ECO:0000256" key="1">
    <source>
        <dbReference type="ARBA" id="ARBA00004141"/>
    </source>
</evidence>
<dbReference type="FunFam" id="3.40.50.300:FF:000474">
    <property type="entry name" value="Putative ABC transporter ATP-binding subunit"/>
    <property type="match status" value="1"/>
</dbReference>
<keyword evidence="3 8" id="KW-0812">Transmembrane</keyword>
<dbReference type="InterPro" id="IPR027417">
    <property type="entry name" value="P-loop_NTPase"/>
</dbReference>
<dbReference type="InParanoid" id="Q55956"/>
<keyword evidence="6 8" id="KW-1133">Transmembrane helix</keyword>
<dbReference type="PROSITE" id="PS00211">
    <property type="entry name" value="ABC_TRANSPORTER_1"/>
    <property type="match status" value="1"/>
</dbReference>
<dbReference type="PROSITE" id="PS50006">
    <property type="entry name" value="FHA_DOMAIN"/>
    <property type="match status" value="2"/>
</dbReference>
<dbReference type="GO" id="GO:0016887">
    <property type="term" value="F:ATP hydrolysis activity"/>
    <property type="evidence" value="ECO:0007669"/>
    <property type="project" value="InterPro"/>
</dbReference>
<evidence type="ECO:0000256" key="4">
    <source>
        <dbReference type="ARBA" id="ARBA00022741"/>
    </source>
</evidence>
<dbReference type="GO" id="GO:0005524">
    <property type="term" value="F:ATP binding"/>
    <property type="evidence" value="ECO:0007669"/>
    <property type="project" value="UniProtKB-KW"/>
</dbReference>
<comment type="subcellular location">
    <subcellularLocation>
        <location evidence="1">Membrane</location>
        <topology evidence="1">Multi-pass membrane protein</topology>
    </subcellularLocation>
</comment>
<feature type="domain" description="ABC transporter" evidence="10">
    <location>
        <begin position="224"/>
        <end position="458"/>
    </location>
</feature>
<dbReference type="Pfam" id="PF00005">
    <property type="entry name" value="ABC_tran"/>
    <property type="match status" value="1"/>
</dbReference>
<dbReference type="InterPro" id="IPR003593">
    <property type="entry name" value="AAA+_ATPase"/>
</dbReference>
<dbReference type="InterPro" id="IPR008984">
    <property type="entry name" value="SMAD_FHA_dom_sf"/>
</dbReference>
<dbReference type="PaxDb" id="1148-1006575"/>
<dbReference type="GO" id="GO:0055085">
    <property type="term" value="P:transmembrane transport"/>
    <property type="evidence" value="ECO:0000318"/>
    <property type="project" value="GO_Central"/>
</dbReference>
<evidence type="ECO:0000313" key="12">
    <source>
        <dbReference type="Proteomes" id="UP000001425"/>
    </source>
</evidence>
<dbReference type="STRING" id="1148.gene:10500228"/>
<dbReference type="KEGG" id="syn:sll0778"/>
<dbReference type="InterPro" id="IPR013525">
    <property type="entry name" value="ABC2_TM"/>
</dbReference>
<dbReference type="PhylomeDB" id="Q55956"/>
<dbReference type="GO" id="GO:0016020">
    <property type="term" value="C:membrane"/>
    <property type="evidence" value="ECO:0000318"/>
    <property type="project" value="GO_Central"/>
</dbReference>
<feature type="transmembrane region" description="Helical" evidence="8">
    <location>
        <begin position="610"/>
        <end position="640"/>
    </location>
</feature>
<dbReference type="eggNOG" id="COG1716">
    <property type="taxonomic scope" value="Bacteria"/>
</dbReference>
<dbReference type="Pfam" id="PF01061">
    <property type="entry name" value="ABC2_membrane"/>
    <property type="match status" value="1"/>
</dbReference>
<dbReference type="eggNOG" id="COG0842">
    <property type="taxonomic scope" value="Bacteria"/>
</dbReference>
<name>Q55956_SYNY3</name>